<sequence>MEKRLKVWVYKEGEPPLFHGGPTHEIYGIEGQFIHEMENGKNRFIARHPDEAHTFLIPISITNVISYVYTPLVTYSRDQLQRLAVDYIRIIADKYPYWNRSNGGDHFFVSCHDWAPEISTKNPELFKNFIRVLCNANTSESFQPQRDASVPEIRLPRGKLGLPYKGLPPSNRTILAFFAGGSHGYIRQVMLEYWKDKDDEIQIHGYLDKKKTDYYKLMGQSKFCLCPSGYEVASPRVVAAIQLGCVPVIISENYSLPFSDVLDWSKFSVHIPSKRIPEIKEILKKISERKYLVLQKRVMQVQRHFMVNKPIKPYDMIHMLLHSVWLRRLNLRLSN</sequence>
<dbReference type="OrthoDB" id="1924787at2759"/>
<organism evidence="7 8">
    <name type="scientific">Jatropha curcas</name>
    <name type="common">Barbados nut</name>
    <dbReference type="NCBI Taxonomy" id="180498"/>
    <lineage>
        <taxon>Eukaryota</taxon>
        <taxon>Viridiplantae</taxon>
        <taxon>Streptophyta</taxon>
        <taxon>Embryophyta</taxon>
        <taxon>Tracheophyta</taxon>
        <taxon>Spermatophyta</taxon>
        <taxon>Magnoliopsida</taxon>
        <taxon>eudicotyledons</taxon>
        <taxon>Gunneridae</taxon>
        <taxon>Pentapetalae</taxon>
        <taxon>rosids</taxon>
        <taxon>fabids</taxon>
        <taxon>Malpighiales</taxon>
        <taxon>Euphorbiaceae</taxon>
        <taxon>Crotonoideae</taxon>
        <taxon>Jatropheae</taxon>
        <taxon>Jatropha</taxon>
    </lineage>
</organism>
<evidence type="ECO:0000256" key="5">
    <source>
        <dbReference type="ARBA" id="ARBA00023034"/>
    </source>
</evidence>
<dbReference type="GO" id="GO:0016757">
    <property type="term" value="F:glycosyltransferase activity"/>
    <property type="evidence" value="ECO:0007669"/>
    <property type="project" value="UniProtKB-KW"/>
</dbReference>
<accession>A0A067KDD4</accession>
<keyword evidence="5" id="KW-0333">Golgi apparatus</keyword>
<comment type="similarity">
    <text evidence="2">Belongs to the glycosyltransferase 47 family.</text>
</comment>
<keyword evidence="3" id="KW-0328">Glycosyltransferase</keyword>
<dbReference type="Proteomes" id="UP000027138">
    <property type="component" value="Unassembled WGS sequence"/>
</dbReference>
<feature type="domain" description="Exostosin GT47" evidence="6">
    <location>
        <begin position="1"/>
        <end position="286"/>
    </location>
</feature>
<evidence type="ECO:0000313" key="7">
    <source>
        <dbReference type="EMBL" id="KDP30240.1"/>
    </source>
</evidence>
<dbReference type="AlphaFoldDB" id="A0A067KDD4"/>
<dbReference type="STRING" id="180498.A0A067KDD4"/>
<evidence type="ECO:0000256" key="2">
    <source>
        <dbReference type="ARBA" id="ARBA00010271"/>
    </source>
</evidence>
<reference evidence="7 8" key="1">
    <citation type="journal article" date="2014" name="PLoS ONE">
        <title>Global Analysis of Gene Expression Profiles in Physic Nut (Jatropha curcas L.) Seedlings Exposed to Salt Stress.</title>
        <authorList>
            <person name="Zhang L."/>
            <person name="Zhang C."/>
            <person name="Wu P."/>
            <person name="Chen Y."/>
            <person name="Li M."/>
            <person name="Jiang H."/>
            <person name="Wu G."/>
        </authorList>
    </citation>
    <scope>NUCLEOTIDE SEQUENCE [LARGE SCALE GENOMIC DNA]</scope>
    <source>
        <strain evidence="8">cv. GZQX0401</strain>
        <tissue evidence="7">Young leaves</tissue>
    </source>
</reference>
<keyword evidence="3" id="KW-0808">Transferase</keyword>
<dbReference type="Pfam" id="PF03016">
    <property type="entry name" value="Exostosin_GT47"/>
    <property type="match status" value="1"/>
</dbReference>
<dbReference type="InterPro" id="IPR004263">
    <property type="entry name" value="Exostosin"/>
</dbReference>
<evidence type="ECO:0000256" key="4">
    <source>
        <dbReference type="ARBA" id="ARBA00022968"/>
    </source>
</evidence>
<keyword evidence="8" id="KW-1185">Reference proteome</keyword>
<dbReference type="PANTHER" id="PTHR11062:SF267">
    <property type="entry name" value="EXOSTOSIN FAMILY PROTEIN"/>
    <property type="match status" value="1"/>
</dbReference>
<dbReference type="PANTHER" id="PTHR11062">
    <property type="entry name" value="EXOSTOSIN HEPARAN SULFATE GLYCOSYLTRANSFERASE -RELATED"/>
    <property type="match status" value="1"/>
</dbReference>
<keyword evidence="4" id="KW-0812">Transmembrane</keyword>
<evidence type="ECO:0000256" key="3">
    <source>
        <dbReference type="ARBA" id="ARBA00022676"/>
    </source>
</evidence>
<comment type="subcellular location">
    <subcellularLocation>
        <location evidence="1">Golgi apparatus membrane</location>
        <topology evidence="1">Single-pass type II membrane protein</topology>
    </subcellularLocation>
</comment>
<keyword evidence="4" id="KW-0735">Signal-anchor</keyword>
<proteinExistence type="inferred from homology"/>
<dbReference type="InterPro" id="IPR040911">
    <property type="entry name" value="Exostosin_GT47"/>
</dbReference>
<gene>
    <name evidence="7" type="ORF">JCGZ_17022</name>
</gene>
<evidence type="ECO:0000259" key="6">
    <source>
        <dbReference type="Pfam" id="PF03016"/>
    </source>
</evidence>
<evidence type="ECO:0000256" key="1">
    <source>
        <dbReference type="ARBA" id="ARBA00004323"/>
    </source>
</evidence>
<name>A0A067KDD4_JATCU</name>
<dbReference type="GO" id="GO:0000139">
    <property type="term" value="C:Golgi membrane"/>
    <property type="evidence" value="ECO:0007669"/>
    <property type="project" value="UniProtKB-SubCell"/>
</dbReference>
<dbReference type="EMBL" id="KK914699">
    <property type="protein sequence ID" value="KDP30240.1"/>
    <property type="molecule type" value="Genomic_DNA"/>
</dbReference>
<protein>
    <recommendedName>
        <fullName evidence="6">Exostosin GT47 domain-containing protein</fullName>
    </recommendedName>
</protein>
<evidence type="ECO:0000313" key="8">
    <source>
        <dbReference type="Proteomes" id="UP000027138"/>
    </source>
</evidence>